<evidence type="ECO:0000313" key="2">
    <source>
        <dbReference type="Proteomes" id="UP000009168"/>
    </source>
</evidence>
<dbReference type="InParanoid" id="Q23MI6"/>
<sequence length="245" mass="28694">MGYELRFFNNIDLEKQNVKSFKEYSKNLFTSLGASKKQIEKRIDLYLIYPCLGNLMNFYGIKFRNVNLDKKKSISLSTLEVKIRMIKNQDSSEVWKKKFQEQGSFIQNINKFPLVLSEKEQQQPQIDNQKTKCYYLDQASLKAIHNTVLNSLKQSNEAEVKTLYQNLSQFSLENSGLKLHLVTKKRFMKGMYVENTSVKLQRLDQPQFKYDVGYSVCIESQVQGNVFPKQGYDLCCGFPEYLSRF</sequence>
<accession>Q23MI6</accession>
<dbReference type="KEGG" id="tet:TTHERM_00617760"/>
<dbReference type="RefSeq" id="XP_001017898.1">
    <property type="nucleotide sequence ID" value="XM_001017898.1"/>
</dbReference>
<keyword evidence="2" id="KW-1185">Reference proteome</keyword>
<dbReference type="GeneID" id="7823765"/>
<dbReference type="EMBL" id="GG662661">
    <property type="protein sequence ID" value="EAR97653.1"/>
    <property type="molecule type" value="Genomic_DNA"/>
</dbReference>
<evidence type="ECO:0000313" key="1">
    <source>
        <dbReference type="EMBL" id="EAR97653.1"/>
    </source>
</evidence>
<dbReference type="Proteomes" id="UP000009168">
    <property type="component" value="Unassembled WGS sequence"/>
</dbReference>
<reference evidence="2" key="1">
    <citation type="journal article" date="2006" name="PLoS Biol.">
        <title>Macronuclear genome sequence of the ciliate Tetrahymena thermophila, a model eukaryote.</title>
        <authorList>
            <person name="Eisen J.A."/>
            <person name="Coyne R.S."/>
            <person name="Wu M."/>
            <person name="Wu D."/>
            <person name="Thiagarajan M."/>
            <person name="Wortman J.R."/>
            <person name="Badger J.H."/>
            <person name="Ren Q."/>
            <person name="Amedeo P."/>
            <person name="Jones K.M."/>
            <person name="Tallon L.J."/>
            <person name="Delcher A.L."/>
            <person name="Salzberg S.L."/>
            <person name="Silva J.C."/>
            <person name="Haas B.J."/>
            <person name="Majoros W.H."/>
            <person name="Farzad M."/>
            <person name="Carlton J.M."/>
            <person name="Smith R.K. Jr."/>
            <person name="Garg J."/>
            <person name="Pearlman R.E."/>
            <person name="Karrer K.M."/>
            <person name="Sun L."/>
            <person name="Manning G."/>
            <person name="Elde N.C."/>
            <person name="Turkewitz A.P."/>
            <person name="Asai D.J."/>
            <person name="Wilkes D.E."/>
            <person name="Wang Y."/>
            <person name="Cai H."/>
            <person name="Collins K."/>
            <person name="Stewart B.A."/>
            <person name="Lee S.R."/>
            <person name="Wilamowska K."/>
            <person name="Weinberg Z."/>
            <person name="Ruzzo W.L."/>
            <person name="Wloga D."/>
            <person name="Gaertig J."/>
            <person name="Frankel J."/>
            <person name="Tsao C.-C."/>
            <person name="Gorovsky M.A."/>
            <person name="Keeling P.J."/>
            <person name="Waller R.F."/>
            <person name="Patron N.J."/>
            <person name="Cherry J.M."/>
            <person name="Stover N.A."/>
            <person name="Krieger C.J."/>
            <person name="del Toro C."/>
            <person name="Ryder H.F."/>
            <person name="Williamson S.C."/>
            <person name="Barbeau R.A."/>
            <person name="Hamilton E.P."/>
            <person name="Orias E."/>
        </authorList>
    </citation>
    <scope>NUCLEOTIDE SEQUENCE [LARGE SCALE GENOMIC DNA]</scope>
    <source>
        <strain evidence="2">SB210</strain>
    </source>
</reference>
<dbReference type="AlphaFoldDB" id="Q23MI6"/>
<proteinExistence type="predicted"/>
<protein>
    <submittedName>
        <fullName evidence="1">Uncharacterized protein</fullName>
    </submittedName>
</protein>
<gene>
    <name evidence="1" type="ORF">TTHERM_00617760</name>
</gene>
<dbReference type="HOGENOM" id="CLU_1135466_0_0_1"/>
<organism evidence="1 2">
    <name type="scientific">Tetrahymena thermophila (strain SB210)</name>
    <dbReference type="NCBI Taxonomy" id="312017"/>
    <lineage>
        <taxon>Eukaryota</taxon>
        <taxon>Sar</taxon>
        <taxon>Alveolata</taxon>
        <taxon>Ciliophora</taxon>
        <taxon>Intramacronucleata</taxon>
        <taxon>Oligohymenophorea</taxon>
        <taxon>Hymenostomatida</taxon>
        <taxon>Tetrahymenina</taxon>
        <taxon>Tetrahymenidae</taxon>
        <taxon>Tetrahymena</taxon>
    </lineage>
</organism>
<name>Q23MI6_TETTS</name>